<dbReference type="STRING" id="644282.Deba_1363"/>
<evidence type="ECO:0000256" key="5">
    <source>
        <dbReference type="ARBA" id="ARBA00022741"/>
    </source>
</evidence>
<evidence type="ECO:0000256" key="6">
    <source>
        <dbReference type="ARBA" id="ARBA00022777"/>
    </source>
</evidence>
<dbReference type="Pfam" id="PF02518">
    <property type="entry name" value="HATPase_c"/>
    <property type="match status" value="1"/>
</dbReference>
<keyword evidence="5" id="KW-0547">Nucleotide-binding</keyword>
<dbReference type="InterPro" id="IPR036890">
    <property type="entry name" value="HATPase_C_sf"/>
</dbReference>
<dbReference type="GO" id="GO:0004673">
    <property type="term" value="F:protein histidine kinase activity"/>
    <property type="evidence" value="ECO:0007669"/>
    <property type="project" value="UniProtKB-EC"/>
</dbReference>
<comment type="catalytic activity">
    <reaction evidence="1">
        <text>ATP + protein L-histidine = ADP + protein N-phospho-L-histidine.</text>
        <dbReference type="EC" id="2.7.13.3"/>
    </reaction>
</comment>
<dbReference type="Gene3D" id="3.30.565.10">
    <property type="entry name" value="Histidine kinase-like ATPase, C-terminal domain"/>
    <property type="match status" value="1"/>
</dbReference>
<evidence type="ECO:0000256" key="2">
    <source>
        <dbReference type="ARBA" id="ARBA00012438"/>
    </source>
</evidence>
<accession>E1QGN8</accession>
<organism evidence="10 11">
    <name type="scientific">Desulfarculus baarsii (strain ATCC 33931 / DSM 2075 / LMG 7858 / VKM B-1802 / 2st14)</name>
    <dbReference type="NCBI Taxonomy" id="644282"/>
    <lineage>
        <taxon>Bacteria</taxon>
        <taxon>Pseudomonadati</taxon>
        <taxon>Thermodesulfobacteriota</taxon>
        <taxon>Desulfarculia</taxon>
        <taxon>Desulfarculales</taxon>
        <taxon>Desulfarculaceae</taxon>
        <taxon>Desulfarculus</taxon>
    </lineage>
</organism>
<dbReference type="KEGG" id="dbr:Deba_1363"/>
<proteinExistence type="predicted"/>
<evidence type="ECO:0000256" key="7">
    <source>
        <dbReference type="ARBA" id="ARBA00022840"/>
    </source>
</evidence>
<dbReference type="AlphaFoldDB" id="E1QGN8"/>
<dbReference type="RefSeq" id="WP_013258184.1">
    <property type="nucleotide sequence ID" value="NC_014365.1"/>
</dbReference>
<sequence length="221" mass="23623">MSQHDLDGPPPQWPPDCAAVARTVCHRVKNDLQMLMNLLVLAEAGAGTPQELSEAVQKRLSALGAVYTLIADEGRQPTAQALAREVARRVLARHGLAPAINTEGDPLPLSLRLCSPLALWLGEVIDNAVCHGRAADGAARLAFLAGRDDDETWLAVGDAGPGLPPRFDIEAHAGLGLRLAMAVAQRDLGGAMTLHSERGGVTARLCVPEREFRRLSTEAWR</sequence>
<dbReference type="OrthoDB" id="341208at2"/>
<reference evidence="10 11" key="1">
    <citation type="journal article" date="2010" name="Stand. Genomic Sci.">
        <title>Complete genome sequence of Desulfarculus baarsii type strain (2st14).</title>
        <authorList>
            <person name="Sun H."/>
            <person name="Spring S."/>
            <person name="Lapidus A."/>
            <person name="Davenport K."/>
            <person name="Del Rio T.G."/>
            <person name="Tice H."/>
            <person name="Nolan M."/>
            <person name="Copeland A."/>
            <person name="Cheng J.F."/>
            <person name="Lucas S."/>
            <person name="Tapia R."/>
            <person name="Goodwin L."/>
            <person name="Pitluck S."/>
            <person name="Ivanova N."/>
            <person name="Pagani I."/>
            <person name="Mavromatis K."/>
            <person name="Ovchinnikova G."/>
            <person name="Pati A."/>
            <person name="Chen A."/>
            <person name="Palaniappan K."/>
            <person name="Hauser L."/>
            <person name="Chang Y.J."/>
            <person name="Jeffries C.D."/>
            <person name="Detter J.C."/>
            <person name="Han C."/>
            <person name="Rohde M."/>
            <person name="Brambilla E."/>
            <person name="Goker M."/>
            <person name="Woyke T."/>
            <person name="Bristow J."/>
            <person name="Eisen J.A."/>
            <person name="Markowitz V."/>
            <person name="Hugenholtz P."/>
            <person name="Kyrpides N.C."/>
            <person name="Klenk H.P."/>
            <person name="Land M."/>
        </authorList>
    </citation>
    <scope>NUCLEOTIDE SEQUENCE [LARGE SCALE GENOMIC DNA]</scope>
    <source>
        <strain evidence="11">ATCC 33931 / DSM 2075 / LMG 7858 / VKM B-1802 / 2st14</strain>
    </source>
</reference>
<protein>
    <recommendedName>
        <fullName evidence="2">histidine kinase</fullName>
        <ecNumber evidence="2">2.7.13.3</ecNumber>
    </recommendedName>
</protein>
<dbReference type="InterPro" id="IPR003594">
    <property type="entry name" value="HATPase_dom"/>
</dbReference>
<keyword evidence="3" id="KW-0597">Phosphoprotein</keyword>
<feature type="domain" description="Histidine kinase/HSP90-like ATPase" evidence="8">
    <location>
        <begin position="119"/>
        <end position="210"/>
    </location>
</feature>
<evidence type="ECO:0000256" key="3">
    <source>
        <dbReference type="ARBA" id="ARBA00022553"/>
    </source>
</evidence>
<evidence type="ECO:0000256" key="4">
    <source>
        <dbReference type="ARBA" id="ARBA00022679"/>
    </source>
</evidence>
<keyword evidence="11" id="KW-1185">Reference proteome</keyword>
<feature type="domain" description="Signal transduction histidine kinase HWE region" evidence="9">
    <location>
        <begin position="26"/>
        <end position="95"/>
    </location>
</feature>
<dbReference type="SUPFAM" id="SSF55874">
    <property type="entry name" value="ATPase domain of HSP90 chaperone/DNA topoisomerase II/histidine kinase"/>
    <property type="match status" value="1"/>
</dbReference>
<dbReference type="PANTHER" id="PTHR41523">
    <property type="entry name" value="TWO-COMPONENT SYSTEM SENSOR PROTEIN"/>
    <property type="match status" value="1"/>
</dbReference>
<evidence type="ECO:0000313" key="10">
    <source>
        <dbReference type="EMBL" id="ADK84731.1"/>
    </source>
</evidence>
<dbReference type="InterPro" id="IPR011102">
    <property type="entry name" value="Sig_transdc_His_kinase_HWE"/>
</dbReference>
<evidence type="ECO:0000259" key="8">
    <source>
        <dbReference type="Pfam" id="PF02518"/>
    </source>
</evidence>
<dbReference type="EC" id="2.7.13.3" evidence="2"/>
<dbReference type="eggNOG" id="COG3920">
    <property type="taxonomic scope" value="Bacteria"/>
</dbReference>
<dbReference type="GO" id="GO:0005524">
    <property type="term" value="F:ATP binding"/>
    <property type="evidence" value="ECO:0007669"/>
    <property type="project" value="UniProtKB-KW"/>
</dbReference>
<dbReference type="Proteomes" id="UP000009047">
    <property type="component" value="Chromosome"/>
</dbReference>
<evidence type="ECO:0000259" key="9">
    <source>
        <dbReference type="Pfam" id="PF07536"/>
    </source>
</evidence>
<name>E1QGN8_DESB2</name>
<gene>
    <name evidence="10" type="ordered locus">Deba_1363</name>
</gene>
<evidence type="ECO:0000313" key="11">
    <source>
        <dbReference type="Proteomes" id="UP000009047"/>
    </source>
</evidence>
<keyword evidence="4" id="KW-0808">Transferase</keyword>
<keyword evidence="6 10" id="KW-0418">Kinase</keyword>
<keyword evidence="7" id="KW-0067">ATP-binding</keyword>
<dbReference type="PANTHER" id="PTHR41523:SF8">
    <property type="entry name" value="ETHYLENE RESPONSE SENSOR PROTEIN"/>
    <property type="match status" value="1"/>
</dbReference>
<evidence type="ECO:0000256" key="1">
    <source>
        <dbReference type="ARBA" id="ARBA00000085"/>
    </source>
</evidence>
<dbReference type="Pfam" id="PF07536">
    <property type="entry name" value="HWE_HK"/>
    <property type="match status" value="1"/>
</dbReference>
<dbReference type="HOGENOM" id="CLU_1248959_0_0_7"/>
<dbReference type="EMBL" id="CP002085">
    <property type="protein sequence ID" value="ADK84731.1"/>
    <property type="molecule type" value="Genomic_DNA"/>
</dbReference>